<dbReference type="AlphaFoldDB" id="A0A0W0TQB9"/>
<feature type="modified residue" description="4-aspartylphosphate" evidence="1">
    <location>
        <position position="108"/>
    </location>
</feature>
<dbReference type="GO" id="GO:0000160">
    <property type="term" value="P:phosphorelay signal transduction system"/>
    <property type="evidence" value="ECO:0007669"/>
    <property type="project" value="InterPro"/>
</dbReference>
<dbReference type="Gene3D" id="3.40.50.2300">
    <property type="match status" value="1"/>
</dbReference>
<dbReference type="Pfam" id="PF00072">
    <property type="entry name" value="Response_reg"/>
    <property type="match status" value="1"/>
</dbReference>
<organism evidence="3 4">
    <name type="scientific">Legionella erythra</name>
    <dbReference type="NCBI Taxonomy" id="448"/>
    <lineage>
        <taxon>Bacteria</taxon>
        <taxon>Pseudomonadati</taxon>
        <taxon>Pseudomonadota</taxon>
        <taxon>Gammaproteobacteria</taxon>
        <taxon>Legionellales</taxon>
        <taxon>Legionellaceae</taxon>
        <taxon>Legionella</taxon>
    </lineage>
</organism>
<sequence>MQHYSIPTCYFPSTALFIDDSRDFLLNFVLQLDEGLAYRMFDSPFDALDCIHRKRGESEMLSQRCLSEYTETKNCPLTNQTINLNLAAIHAEIYNPRRFAEISVVVVDYAMPGMDGIEFCRRIADTNIKKILLTGKADEKVAIEAFNQGLIHRYIQKSDPLAAELITRSIYELQWQYFQAMSDMIVRMLSVTSPSCLYDKQFAEFFKQLREEKGIVEYYLADNSGSFLLLDDDARVSFLIVKNQSDLRLHYDLARDNGVDGPVLEQLLNGDKIPCLWQANSLNSNWENNLVAAHPLKGEDTYYYAYVQGPALFEVKEDRILSYHRHLEEVDAEELLLL</sequence>
<name>A0A0W0TQB9_LEGER</name>
<protein>
    <submittedName>
        <fullName evidence="3">Two component response regulator</fullName>
    </submittedName>
</protein>
<dbReference type="Proteomes" id="UP000054773">
    <property type="component" value="Unassembled WGS sequence"/>
</dbReference>
<gene>
    <name evidence="3" type="ORF">Lery_1638</name>
</gene>
<evidence type="ECO:0000313" key="3">
    <source>
        <dbReference type="EMBL" id="KTC97799.1"/>
    </source>
</evidence>
<dbReference type="STRING" id="448.Lery_1638"/>
<evidence type="ECO:0000313" key="4">
    <source>
        <dbReference type="Proteomes" id="UP000054773"/>
    </source>
</evidence>
<dbReference type="PROSITE" id="PS50110">
    <property type="entry name" value="RESPONSE_REGULATORY"/>
    <property type="match status" value="1"/>
</dbReference>
<accession>A0A0W0TQB9</accession>
<reference evidence="3 4" key="1">
    <citation type="submission" date="2015-11" db="EMBL/GenBank/DDBJ databases">
        <title>Genomic analysis of 38 Legionella species identifies large and diverse effector repertoires.</title>
        <authorList>
            <person name="Burstein D."/>
            <person name="Amaro F."/>
            <person name="Zusman T."/>
            <person name="Lifshitz Z."/>
            <person name="Cohen O."/>
            <person name="Gilbert J.A."/>
            <person name="Pupko T."/>
            <person name="Shuman H.A."/>
            <person name="Segal G."/>
        </authorList>
    </citation>
    <scope>NUCLEOTIDE SEQUENCE [LARGE SCALE GENOMIC DNA]</scope>
    <source>
        <strain evidence="3 4">SE-32A-C8</strain>
    </source>
</reference>
<dbReference type="EMBL" id="LNYA01000024">
    <property type="protein sequence ID" value="KTC97799.1"/>
    <property type="molecule type" value="Genomic_DNA"/>
</dbReference>
<keyword evidence="1" id="KW-0597">Phosphoprotein</keyword>
<comment type="caution">
    <text evidence="3">The sequence shown here is derived from an EMBL/GenBank/DDBJ whole genome shotgun (WGS) entry which is preliminary data.</text>
</comment>
<dbReference type="InterPro" id="IPR011006">
    <property type="entry name" value="CheY-like_superfamily"/>
</dbReference>
<dbReference type="RefSeq" id="WP_058526762.1">
    <property type="nucleotide sequence ID" value="NZ_CAAAHY010000009.1"/>
</dbReference>
<dbReference type="PATRIC" id="fig|448.7.peg.1707"/>
<evidence type="ECO:0000256" key="1">
    <source>
        <dbReference type="PROSITE-ProRule" id="PRU00169"/>
    </source>
</evidence>
<keyword evidence="4" id="KW-1185">Reference proteome</keyword>
<feature type="domain" description="Response regulatory" evidence="2">
    <location>
        <begin position="14"/>
        <end position="172"/>
    </location>
</feature>
<dbReference type="OrthoDB" id="5697380at2"/>
<proteinExistence type="predicted"/>
<dbReference type="SUPFAM" id="SSF52172">
    <property type="entry name" value="CheY-like"/>
    <property type="match status" value="1"/>
</dbReference>
<evidence type="ECO:0000259" key="2">
    <source>
        <dbReference type="PROSITE" id="PS50110"/>
    </source>
</evidence>
<dbReference type="InterPro" id="IPR001789">
    <property type="entry name" value="Sig_transdc_resp-reg_receiver"/>
</dbReference>